<organism evidence="2 3">
    <name type="scientific">Brasilonema octagenarum UFV-OR1</name>
    <dbReference type="NCBI Taxonomy" id="417115"/>
    <lineage>
        <taxon>Bacteria</taxon>
        <taxon>Bacillati</taxon>
        <taxon>Cyanobacteriota</taxon>
        <taxon>Cyanophyceae</taxon>
        <taxon>Nostocales</taxon>
        <taxon>Scytonemataceae</taxon>
        <taxon>Brasilonema</taxon>
        <taxon>Octagenarum group</taxon>
    </lineage>
</organism>
<reference evidence="2 3" key="1">
    <citation type="submission" date="2018-06" db="EMBL/GenBank/DDBJ databases">
        <title>Comparative genomics of Brasilonema spp. strains.</title>
        <authorList>
            <person name="Alvarenga D.O."/>
            <person name="Fiore M.F."/>
            <person name="Varani A.M."/>
        </authorList>
    </citation>
    <scope>NUCLEOTIDE SEQUENCE [LARGE SCALE GENOMIC DNA]</scope>
    <source>
        <strain evidence="2 3">UFV-OR1</strain>
    </source>
</reference>
<dbReference type="EMBL" id="QMEC01000005">
    <property type="protein sequence ID" value="NMF61631.1"/>
    <property type="molecule type" value="Genomic_DNA"/>
</dbReference>
<dbReference type="RefSeq" id="WP_169263223.1">
    <property type="nucleotide sequence ID" value="NZ_QMEC01000005.1"/>
</dbReference>
<name>A0ABX1M384_9CYAN</name>
<proteinExistence type="predicted"/>
<dbReference type="InterPro" id="IPR024983">
    <property type="entry name" value="CHAT_dom"/>
</dbReference>
<protein>
    <recommendedName>
        <fullName evidence="1">CHAT domain-containing protein</fullName>
    </recommendedName>
</protein>
<evidence type="ECO:0000313" key="2">
    <source>
        <dbReference type="EMBL" id="NMF61631.1"/>
    </source>
</evidence>
<evidence type="ECO:0000259" key="1">
    <source>
        <dbReference type="Pfam" id="PF12770"/>
    </source>
</evidence>
<gene>
    <name evidence="2" type="ORF">DP115_02005</name>
</gene>
<dbReference type="Proteomes" id="UP000762253">
    <property type="component" value="Unassembled WGS sequence"/>
</dbReference>
<feature type="domain" description="CHAT" evidence="1">
    <location>
        <begin position="19"/>
        <end position="160"/>
    </location>
</feature>
<comment type="caution">
    <text evidence="2">The sequence shown here is derived from an EMBL/GenBank/DDBJ whole genome shotgun (WGS) entry which is preliminary data.</text>
</comment>
<accession>A0ABX1M384</accession>
<sequence>MKKILILSANPINTTQLRLNTEVREIQSALERSRNREEFELIPRLAVRIDDLRHALLDYSPQIVHFSGHGDGTNGIALEDNNGYTQLVSTESLSNFFKLSQQTVECVLLNACYSKTQAEAIYQHINCVVGMERAITDEAAIHFSKAFYDALGAGRNYNEAFEFGCNNIDLNSRSEFFIPKIQIRNESKTLFPLKSREKRANMTGGNNDNRRIQGGYIQGNFSGTYNNSGNYIEGNYNASGEEKNLAESAAEIQKLLEQLSKSYSTDTFAGKVQIANETIIAVENNPTLAARILSALKTGGVSAFEQFLNHPAASFVMGALDDWQKTKGQQPRSKDTGLLAKV</sequence>
<keyword evidence="3" id="KW-1185">Reference proteome</keyword>
<evidence type="ECO:0000313" key="3">
    <source>
        <dbReference type="Proteomes" id="UP000762253"/>
    </source>
</evidence>
<dbReference type="Pfam" id="PF12770">
    <property type="entry name" value="CHAT"/>
    <property type="match status" value="1"/>
</dbReference>